<gene>
    <name evidence="1" type="ORF">CTI12_AA232950</name>
</gene>
<keyword evidence="1" id="KW-0695">RNA-directed DNA polymerase</keyword>
<accession>A0A2U1NSR9</accession>
<keyword evidence="1" id="KW-0808">Transferase</keyword>
<keyword evidence="1" id="KW-0548">Nucleotidyltransferase</keyword>
<dbReference type="PANTHER" id="PTHR33116:SF84">
    <property type="entry name" value="RNA-DIRECTED DNA POLYMERASE"/>
    <property type="match status" value="1"/>
</dbReference>
<name>A0A2U1NSR9_ARTAN</name>
<dbReference type="GO" id="GO:0003964">
    <property type="term" value="F:RNA-directed DNA polymerase activity"/>
    <property type="evidence" value="ECO:0007669"/>
    <property type="project" value="UniProtKB-KW"/>
</dbReference>
<comment type="caution">
    <text evidence="1">The sequence shown here is derived from an EMBL/GenBank/DDBJ whole genome shotgun (WGS) entry which is preliminary data.</text>
</comment>
<evidence type="ECO:0000313" key="1">
    <source>
        <dbReference type="EMBL" id="PWA76510.1"/>
    </source>
</evidence>
<dbReference type="OrthoDB" id="1938430at2759"/>
<organism evidence="1 2">
    <name type="scientific">Artemisia annua</name>
    <name type="common">Sweet wormwood</name>
    <dbReference type="NCBI Taxonomy" id="35608"/>
    <lineage>
        <taxon>Eukaryota</taxon>
        <taxon>Viridiplantae</taxon>
        <taxon>Streptophyta</taxon>
        <taxon>Embryophyta</taxon>
        <taxon>Tracheophyta</taxon>
        <taxon>Spermatophyta</taxon>
        <taxon>Magnoliopsida</taxon>
        <taxon>eudicotyledons</taxon>
        <taxon>Gunneridae</taxon>
        <taxon>Pentapetalae</taxon>
        <taxon>asterids</taxon>
        <taxon>campanulids</taxon>
        <taxon>Asterales</taxon>
        <taxon>Asteraceae</taxon>
        <taxon>Asteroideae</taxon>
        <taxon>Anthemideae</taxon>
        <taxon>Artemisiinae</taxon>
        <taxon>Artemisia</taxon>
    </lineage>
</organism>
<keyword evidence="2" id="KW-1185">Reference proteome</keyword>
<protein>
    <submittedName>
        <fullName evidence="1">Reverse transcriptase zinc-binding domain-containing protein</fullName>
    </submittedName>
</protein>
<dbReference type="AlphaFoldDB" id="A0A2U1NSR9"/>
<dbReference type="Proteomes" id="UP000245207">
    <property type="component" value="Unassembled WGS sequence"/>
</dbReference>
<dbReference type="STRING" id="35608.A0A2U1NSR9"/>
<sequence>MDSHSHLFFDCQFSKFLWGKLKIMAKLDNVSDVWAEVISAVCVRNASNSIWSIVQRLVFGAVVYFIWQERNIRLFEGKDRSMNTIFKQITNIVRLRLLSLNIKWSSEVCKVAEIWDLPGLGRKGAMGVTDDMDIDDIT</sequence>
<dbReference type="EMBL" id="PKPP01002259">
    <property type="protein sequence ID" value="PWA76510.1"/>
    <property type="molecule type" value="Genomic_DNA"/>
</dbReference>
<dbReference type="PANTHER" id="PTHR33116">
    <property type="entry name" value="REVERSE TRANSCRIPTASE ZINC-BINDING DOMAIN-CONTAINING PROTEIN-RELATED-RELATED"/>
    <property type="match status" value="1"/>
</dbReference>
<evidence type="ECO:0000313" key="2">
    <source>
        <dbReference type="Proteomes" id="UP000245207"/>
    </source>
</evidence>
<reference evidence="1 2" key="1">
    <citation type="journal article" date="2018" name="Mol. Plant">
        <title>The genome of Artemisia annua provides insight into the evolution of Asteraceae family and artemisinin biosynthesis.</title>
        <authorList>
            <person name="Shen Q."/>
            <person name="Zhang L."/>
            <person name="Liao Z."/>
            <person name="Wang S."/>
            <person name="Yan T."/>
            <person name="Shi P."/>
            <person name="Liu M."/>
            <person name="Fu X."/>
            <person name="Pan Q."/>
            <person name="Wang Y."/>
            <person name="Lv Z."/>
            <person name="Lu X."/>
            <person name="Zhang F."/>
            <person name="Jiang W."/>
            <person name="Ma Y."/>
            <person name="Chen M."/>
            <person name="Hao X."/>
            <person name="Li L."/>
            <person name="Tang Y."/>
            <person name="Lv G."/>
            <person name="Zhou Y."/>
            <person name="Sun X."/>
            <person name="Brodelius P.E."/>
            <person name="Rose J.K.C."/>
            <person name="Tang K."/>
        </authorList>
    </citation>
    <scope>NUCLEOTIDE SEQUENCE [LARGE SCALE GENOMIC DNA]</scope>
    <source>
        <strain evidence="2">cv. Huhao1</strain>
        <tissue evidence="1">Leaf</tissue>
    </source>
</reference>
<proteinExistence type="predicted"/>